<dbReference type="Proteomes" id="UP000694941">
    <property type="component" value="Unplaced"/>
</dbReference>
<evidence type="ECO:0000313" key="4">
    <source>
        <dbReference type="RefSeq" id="XP_022255946.1"/>
    </source>
</evidence>
<feature type="compositionally biased region" description="Basic and acidic residues" evidence="1">
    <location>
        <begin position="305"/>
        <end position="321"/>
    </location>
</feature>
<name>A0ABM1TJ93_LIMPO</name>
<feature type="region of interest" description="Disordered" evidence="1">
    <location>
        <begin position="1"/>
        <end position="26"/>
    </location>
</feature>
<feature type="region of interest" description="Disordered" evidence="1">
    <location>
        <begin position="302"/>
        <end position="322"/>
    </location>
</feature>
<dbReference type="Pfam" id="PF15044">
    <property type="entry name" value="CLU_N"/>
    <property type="match status" value="1"/>
</dbReference>
<evidence type="ECO:0000313" key="3">
    <source>
        <dbReference type="Proteomes" id="UP000694941"/>
    </source>
</evidence>
<dbReference type="InterPro" id="IPR027523">
    <property type="entry name" value="CLU_prot"/>
</dbReference>
<dbReference type="PANTHER" id="PTHR12601:SF6">
    <property type="entry name" value="CLUSTERED MITOCHONDRIA PROTEIN HOMOLOG"/>
    <property type="match status" value="1"/>
</dbReference>
<feature type="compositionally biased region" description="Basic and acidic residues" evidence="1">
    <location>
        <begin position="126"/>
        <end position="138"/>
    </location>
</feature>
<dbReference type="InterPro" id="IPR028275">
    <property type="entry name" value="CLU_N"/>
</dbReference>
<feature type="domain" description="Clustered mitochondria protein N-terminal" evidence="2">
    <location>
        <begin position="183"/>
        <end position="253"/>
    </location>
</feature>
<dbReference type="RefSeq" id="XP_022255947.1">
    <property type="nucleotide sequence ID" value="XM_022400239.1"/>
</dbReference>
<keyword evidence="3" id="KW-1185">Reference proteome</keyword>
<dbReference type="InterPro" id="IPR023231">
    <property type="entry name" value="GSKIP_dom_sf"/>
</dbReference>
<feature type="compositionally biased region" description="Polar residues" evidence="1">
    <location>
        <begin position="1"/>
        <end position="21"/>
    </location>
</feature>
<dbReference type="GeneID" id="106471622"/>
<evidence type="ECO:0000313" key="5">
    <source>
        <dbReference type="RefSeq" id="XP_022255947.1"/>
    </source>
</evidence>
<feature type="region of interest" description="Disordered" evidence="1">
    <location>
        <begin position="108"/>
        <end position="138"/>
    </location>
</feature>
<evidence type="ECO:0000313" key="7">
    <source>
        <dbReference type="RefSeq" id="XP_022255949.1"/>
    </source>
</evidence>
<evidence type="ECO:0000313" key="6">
    <source>
        <dbReference type="RefSeq" id="XP_022255948.1"/>
    </source>
</evidence>
<dbReference type="SUPFAM" id="SSF103107">
    <property type="entry name" value="Hypothetical protein c14orf129, hspc210"/>
    <property type="match status" value="1"/>
</dbReference>
<protein>
    <submittedName>
        <fullName evidence="4 5">Clustered mitochondria protein homolog</fullName>
    </submittedName>
</protein>
<reference evidence="4 5" key="1">
    <citation type="submission" date="2025-05" db="UniProtKB">
        <authorList>
            <consortium name="RefSeq"/>
        </authorList>
    </citation>
    <scope>IDENTIFICATION</scope>
    <source>
        <tissue evidence="4 5">Muscle</tissue>
    </source>
</reference>
<evidence type="ECO:0000256" key="1">
    <source>
        <dbReference type="SAM" id="MobiDB-lite"/>
    </source>
</evidence>
<dbReference type="RefSeq" id="XP_022255949.1">
    <property type="nucleotide sequence ID" value="XM_022400241.1"/>
</dbReference>
<evidence type="ECO:0000259" key="2">
    <source>
        <dbReference type="Pfam" id="PF15044"/>
    </source>
</evidence>
<feature type="compositionally biased region" description="Polar residues" evidence="1">
    <location>
        <begin position="39"/>
        <end position="57"/>
    </location>
</feature>
<organism evidence="3 7">
    <name type="scientific">Limulus polyphemus</name>
    <name type="common">Atlantic horseshoe crab</name>
    <dbReference type="NCBI Taxonomy" id="6850"/>
    <lineage>
        <taxon>Eukaryota</taxon>
        <taxon>Metazoa</taxon>
        <taxon>Ecdysozoa</taxon>
        <taxon>Arthropoda</taxon>
        <taxon>Chelicerata</taxon>
        <taxon>Merostomata</taxon>
        <taxon>Xiphosura</taxon>
        <taxon>Limulidae</taxon>
        <taxon>Limulus</taxon>
    </lineage>
</organism>
<gene>
    <name evidence="4 5 6 7" type="primary">LOC106471622</name>
</gene>
<accession>A0ABM1TJ93</accession>
<sequence>MVKDSGSSDPCDPTAQSLNQEKNIKSEDSVLLECTEVSVSDNLTNGPQKESLSNGHGPSTEDACGVTIINDSMNGHLSSSLNEKTQLSINGKSESGLKVNGYIEEDIDDDDETTTQPLSKLIVKSKSPEKDTNGVTEKSESLIKLEDNSKQEQEFVFIQDTGFTVKIAAPGLEPFDVQVSSAELVQEIHQLLMDREDTCHRTCFSLQLDGITLDNFAELKNIEGLKEGSVIKVVEEPYTMREARIHVRHVRDLLKSLDPADAYNGVDCSSLSFLNVVTQGDILEKKKSRPDSVDCTPPDYIMPGSKERPLVPHQPQAKEQKGPQALKVLTTSGWNPPPGIRKLHGDLLYLYVATLEDKRVFVTASTRGFYVNQ</sequence>
<dbReference type="PANTHER" id="PTHR12601">
    <property type="entry name" value="EUKARYOTIC TRANSLATION INITIATION FACTOR 3 SUBUNIT EIF-3"/>
    <property type="match status" value="1"/>
</dbReference>
<proteinExistence type="predicted"/>
<dbReference type="RefSeq" id="XP_022255946.1">
    <property type="nucleotide sequence ID" value="XM_022400238.1"/>
</dbReference>
<feature type="region of interest" description="Disordered" evidence="1">
    <location>
        <begin position="39"/>
        <end position="65"/>
    </location>
</feature>
<dbReference type="RefSeq" id="XP_022255948.1">
    <property type="nucleotide sequence ID" value="XM_022400240.1"/>
</dbReference>